<reference evidence="1 2" key="1">
    <citation type="submission" date="2020-08" db="EMBL/GenBank/DDBJ databases">
        <title>Genomic Encyclopedia of Type Strains, Phase IV (KMG-IV): sequencing the most valuable type-strain genomes for metagenomic binning, comparative biology and taxonomic classification.</title>
        <authorList>
            <person name="Goeker M."/>
        </authorList>
    </citation>
    <scope>NUCLEOTIDE SEQUENCE [LARGE SCALE GENOMIC DNA]</scope>
    <source>
        <strain evidence="1 2">DSM 26718</strain>
    </source>
</reference>
<comment type="caution">
    <text evidence="1">The sequence shown here is derived from an EMBL/GenBank/DDBJ whole genome shotgun (WGS) entry which is preliminary data.</text>
</comment>
<dbReference type="EMBL" id="JACHGG010000002">
    <property type="protein sequence ID" value="MBB6058436.1"/>
    <property type="molecule type" value="Genomic_DNA"/>
</dbReference>
<name>A0A7W9SZ61_9BACT</name>
<accession>A0A7W9SZ61</accession>
<dbReference type="RefSeq" id="WP_183403343.1">
    <property type="nucleotide sequence ID" value="NZ_JACHGG010000002.1"/>
</dbReference>
<gene>
    <name evidence="1" type="ORF">HNQ93_001282</name>
</gene>
<evidence type="ECO:0000313" key="1">
    <source>
        <dbReference type="EMBL" id="MBB6058436.1"/>
    </source>
</evidence>
<sequence>MPKQQAVRVMGGAPSRRISGVSADSAYVYKASPAASDNIYLGIGADGTITSVSHGQ</sequence>
<organism evidence="1 2">
    <name type="scientific">Hymenobacter luteus</name>
    <dbReference type="NCBI Taxonomy" id="1411122"/>
    <lineage>
        <taxon>Bacteria</taxon>
        <taxon>Pseudomonadati</taxon>
        <taxon>Bacteroidota</taxon>
        <taxon>Cytophagia</taxon>
        <taxon>Cytophagales</taxon>
        <taxon>Hymenobacteraceae</taxon>
        <taxon>Hymenobacter</taxon>
    </lineage>
</organism>
<dbReference type="Proteomes" id="UP000532746">
    <property type="component" value="Unassembled WGS sequence"/>
</dbReference>
<dbReference type="AlphaFoldDB" id="A0A7W9SZ61"/>
<keyword evidence="2" id="KW-1185">Reference proteome</keyword>
<protein>
    <submittedName>
        <fullName evidence="1">Uncharacterized protein</fullName>
    </submittedName>
</protein>
<evidence type="ECO:0000313" key="2">
    <source>
        <dbReference type="Proteomes" id="UP000532746"/>
    </source>
</evidence>
<proteinExistence type="predicted"/>